<feature type="transmembrane region" description="Helical" evidence="1">
    <location>
        <begin position="129"/>
        <end position="154"/>
    </location>
</feature>
<keyword evidence="1" id="KW-0472">Membrane</keyword>
<feature type="transmembrane region" description="Helical" evidence="1">
    <location>
        <begin position="6"/>
        <end position="31"/>
    </location>
</feature>
<feature type="transmembrane region" description="Helical" evidence="1">
    <location>
        <begin position="76"/>
        <end position="109"/>
    </location>
</feature>
<proteinExistence type="predicted"/>
<evidence type="ECO:0008006" key="4">
    <source>
        <dbReference type="Google" id="ProtNLM"/>
    </source>
</evidence>
<feature type="transmembrane region" description="Helical" evidence="1">
    <location>
        <begin position="43"/>
        <end position="64"/>
    </location>
</feature>
<keyword evidence="3" id="KW-1185">Reference proteome</keyword>
<evidence type="ECO:0000256" key="1">
    <source>
        <dbReference type="SAM" id="Phobius"/>
    </source>
</evidence>
<dbReference type="Proteomes" id="UP001328107">
    <property type="component" value="Unassembled WGS sequence"/>
</dbReference>
<evidence type="ECO:0000313" key="2">
    <source>
        <dbReference type="EMBL" id="GMR60433.1"/>
    </source>
</evidence>
<gene>
    <name evidence="2" type="ORF">PMAYCL1PPCAC_30628</name>
</gene>
<comment type="caution">
    <text evidence="2">The sequence shown here is derived from an EMBL/GenBank/DDBJ whole genome shotgun (WGS) entry which is preliminary data.</text>
</comment>
<name>A0AAN5IBV7_9BILA</name>
<keyword evidence="1" id="KW-1133">Transmembrane helix</keyword>
<evidence type="ECO:0000313" key="3">
    <source>
        <dbReference type="Proteomes" id="UP001328107"/>
    </source>
</evidence>
<keyword evidence="1" id="KW-0812">Transmembrane</keyword>
<reference evidence="3" key="1">
    <citation type="submission" date="2022-10" db="EMBL/GenBank/DDBJ databases">
        <title>Genome assembly of Pristionchus species.</title>
        <authorList>
            <person name="Yoshida K."/>
            <person name="Sommer R.J."/>
        </authorList>
    </citation>
    <scope>NUCLEOTIDE SEQUENCE [LARGE SCALE GENOMIC DNA]</scope>
    <source>
        <strain evidence="3">RS5460</strain>
    </source>
</reference>
<feature type="non-terminal residue" evidence="2">
    <location>
        <position position="183"/>
    </location>
</feature>
<dbReference type="AlphaFoldDB" id="A0AAN5IBV7"/>
<organism evidence="2 3">
    <name type="scientific">Pristionchus mayeri</name>
    <dbReference type="NCBI Taxonomy" id="1317129"/>
    <lineage>
        <taxon>Eukaryota</taxon>
        <taxon>Metazoa</taxon>
        <taxon>Ecdysozoa</taxon>
        <taxon>Nematoda</taxon>
        <taxon>Chromadorea</taxon>
        <taxon>Rhabditida</taxon>
        <taxon>Rhabditina</taxon>
        <taxon>Diplogasteromorpha</taxon>
        <taxon>Diplogasteroidea</taxon>
        <taxon>Neodiplogasteridae</taxon>
        <taxon>Pristionchus</taxon>
    </lineage>
</organism>
<protein>
    <recommendedName>
        <fullName evidence="4">G protein-coupled receptor</fullName>
    </recommendedName>
</protein>
<accession>A0AAN5IBV7</accession>
<dbReference type="EMBL" id="BTRK01000006">
    <property type="protein sequence ID" value="GMR60433.1"/>
    <property type="molecule type" value="Genomic_DNA"/>
</dbReference>
<sequence length="183" mass="20426">MLPPDALGWLTFLLKHAGPLIIAIVGCICIYSLQRVADLRSTPLFAIVRILMLIDIVNIVVGKIHDIPDEVAGKELFGIVSVTVVLIVQCIRWFAQLLALPILSILHFLSLYKPVRFRKLRLMHGYSIIVLFLSVSVLLTIPLLTTCCGFTYYVEGAFWAFDFGKPGTALYTQLNLILQVSPK</sequence>